<keyword evidence="1" id="KW-0255">Endonuclease</keyword>
<dbReference type="EMBL" id="CABHNJ010000032">
    <property type="protein sequence ID" value="VUX08509.1"/>
    <property type="molecule type" value="Genomic_DNA"/>
</dbReference>
<dbReference type="AlphaFoldDB" id="A0A564TMN4"/>
<name>A0A564TMN4_STRVE</name>
<gene>
    <name evidence="1" type="ORF">SSSS39_00027</name>
</gene>
<dbReference type="GO" id="GO:0004519">
    <property type="term" value="F:endonuclease activity"/>
    <property type="evidence" value="ECO:0007669"/>
    <property type="project" value="UniProtKB-KW"/>
</dbReference>
<keyword evidence="1" id="KW-0378">Hydrolase</keyword>
<sequence>MSKGKAFEYANAVSFCQYINNNGGRAQIINDNNFKNVEKDFLELHPEEQFDLINAAVVGCREVYNLEPMLQNTSDVINISIAPDSYGITGDVRDVILWNDNFEIGISCKHNHTALKHQRLSNKIDFGQIWAGYPVSQTYWQSINPIFTMLTNFKENGVNWRDLPSYGVSKENDVYVPLLTNFLNEFNSLDRTYPDLAPKFMEYLAGRKDFYKFVMDERHRNLTIYAYNLHGNLGFGSGLVPIILLPTRFINKSWKVNNDGTTSNNTLIIEMDNNWTVALRLHSASSKVETSLKFDSQPITIPDNFLTISIPY</sequence>
<keyword evidence="1" id="KW-0540">Nuclease</keyword>
<evidence type="ECO:0000313" key="2">
    <source>
        <dbReference type="Proteomes" id="UP000380217"/>
    </source>
</evidence>
<proteinExistence type="predicted"/>
<reference evidence="1 2" key="1">
    <citation type="submission" date="2019-07" db="EMBL/GenBank/DDBJ databases">
        <authorList>
            <person name="Hibberd C M."/>
            <person name="Gehrig L. J."/>
            <person name="Chang H.-W."/>
            <person name="Venkatesh S."/>
        </authorList>
    </citation>
    <scope>NUCLEOTIDE SEQUENCE [LARGE SCALE GENOMIC DNA]</scope>
    <source>
        <strain evidence="1">Streptococcus_salivarius_SS_Bg39</strain>
    </source>
</reference>
<protein>
    <submittedName>
        <fullName evidence="1">HaeIII restriction endonuclease</fullName>
    </submittedName>
</protein>
<evidence type="ECO:0000313" key="1">
    <source>
        <dbReference type="EMBL" id="VUX08509.1"/>
    </source>
</evidence>
<dbReference type="InterPro" id="IPR019059">
    <property type="entry name" value="Restrct_endonuc_II_HaeIII"/>
</dbReference>
<dbReference type="RefSeq" id="WP_154864860.1">
    <property type="nucleotide sequence ID" value="NZ_CABHNJ010000032.1"/>
</dbReference>
<dbReference type="Proteomes" id="UP000380217">
    <property type="component" value="Unassembled WGS sequence"/>
</dbReference>
<organism evidence="1 2">
    <name type="scientific">Streptococcus vestibularis</name>
    <dbReference type="NCBI Taxonomy" id="1343"/>
    <lineage>
        <taxon>Bacteria</taxon>
        <taxon>Bacillati</taxon>
        <taxon>Bacillota</taxon>
        <taxon>Bacilli</taxon>
        <taxon>Lactobacillales</taxon>
        <taxon>Streptococcaceae</taxon>
        <taxon>Streptococcus</taxon>
    </lineage>
</organism>
<accession>A0A564TMN4</accession>
<dbReference type="Pfam" id="PF09556">
    <property type="entry name" value="RE_HaeIII"/>
    <property type="match status" value="1"/>
</dbReference>